<reference evidence="1" key="2">
    <citation type="journal article" date="2015" name="Data Brief">
        <title>Shoot transcriptome of the giant reed, Arundo donax.</title>
        <authorList>
            <person name="Barrero R.A."/>
            <person name="Guerrero F.D."/>
            <person name="Moolhuijzen P."/>
            <person name="Goolsby J.A."/>
            <person name="Tidwell J."/>
            <person name="Bellgard S.E."/>
            <person name="Bellgard M.I."/>
        </authorList>
    </citation>
    <scope>NUCLEOTIDE SEQUENCE</scope>
    <source>
        <tissue evidence="1">Shoot tissue taken approximately 20 cm above the soil surface</tissue>
    </source>
</reference>
<proteinExistence type="predicted"/>
<evidence type="ECO:0000313" key="1">
    <source>
        <dbReference type="EMBL" id="JAD28831.1"/>
    </source>
</evidence>
<dbReference type="AlphaFoldDB" id="A0A0A8YQY7"/>
<accession>A0A0A8YQY7</accession>
<sequence length="44" mass="4542">MHTNNCEPPPPGAPPVLAATGGRVAVEQKDTRAAGGVYHFAIEN</sequence>
<organism evidence="1">
    <name type="scientific">Arundo donax</name>
    <name type="common">Giant reed</name>
    <name type="synonym">Donax arundinaceus</name>
    <dbReference type="NCBI Taxonomy" id="35708"/>
    <lineage>
        <taxon>Eukaryota</taxon>
        <taxon>Viridiplantae</taxon>
        <taxon>Streptophyta</taxon>
        <taxon>Embryophyta</taxon>
        <taxon>Tracheophyta</taxon>
        <taxon>Spermatophyta</taxon>
        <taxon>Magnoliopsida</taxon>
        <taxon>Liliopsida</taxon>
        <taxon>Poales</taxon>
        <taxon>Poaceae</taxon>
        <taxon>PACMAD clade</taxon>
        <taxon>Arundinoideae</taxon>
        <taxon>Arundineae</taxon>
        <taxon>Arundo</taxon>
    </lineage>
</organism>
<reference evidence="1" key="1">
    <citation type="submission" date="2014-09" db="EMBL/GenBank/DDBJ databases">
        <authorList>
            <person name="Magalhaes I.L.F."/>
            <person name="Oliveira U."/>
            <person name="Santos F.R."/>
            <person name="Vidigal T.H.D.A."/>
            <person name="Brescovit A.D."/>
            <person name="Santos A.J."/>
        </authorList>
    </citation>
    <scope>NUCLEOTIDE SEQUENCE</scope>
    <source>
        <tissue evidence="1">Shoot tissue taken approximately 20 cm above the soil surface</tissue>
    </source>
</reference>
<protein>
    <submittedName>
        <fullName evidence="1">Uncharacterized protein</fullName>
    </submittedName>
</protein>
<name>A0A0A8YQY7_ARUDO</name>
<dbReference type="EMBL" id="GBRH01269064">
    <property type="protein sequence ID" value="JAD28831.1"/>
    <property type="molecule type" value="Transcribed_RNA"/>
</dbReference>